<dbReference type="EMBL" id="JACIDM010000001">
    <property type="protein sequence ID" value="MBB4081708.1"/>
    <property type="molecule type" value="Genomic_DNA"/>
</dbReference>
<name>A0A7W6NNE5_9CAUL</name>
<sequence length="46" mass="5209">MSPPLRYGAALFRVSGARTRAFARNDDSRERLVNLGFAYAEPVRPR</sequence>
<proteinExistence type="predicted"/>
<gene>
    <name evidence="1" type="ORF">GGR12_000547</name>
</gene>
<dbReference type="AlphaFoldDB" id="A0A7W6NNE5"/>
<protein>
    <submittedName>
        <fullName evidence="1">Uncharacterized protein</fullName>
    </submittedName>
</protein>
<comment type="caution">
    <text evidence="1">The sequence shown here is derived from an EMBL/GenBank/DDBJ whole genome shotgun (WGS) entry which is preliminary data.</text>
</comment>
<reference evidence="1 2" key="1">
    <citation type="submission" date="2020-08" db="EMBL/GenBank/DDBJ databases">
        <title>Genomic Encyclopedia of Type Strains, Phase IV (KMG-IV): sequencing the most valuable type-strain genomes for metagenomic binning, comparative biology and taxonomic classification.</title>
        <authorList>
            <person name="Goeker M."/>
        </authorList>
    </citation>
    <scope>NUCLEOTIDE SEQUENCE [LARGE SCALE GENOMIC DNA]</scope>
    <source>
        <strain evidence="1 2">DSM 23960</strain>
    </source>
</reference>
<keyword evidence="2" id="KW-1185">Reference proteome</keyword>
<accession>A0A7W6NNE5</accession>
<evidence type="ECO:0000313" key="1">
    <source>
        <dbReference type="EMBL" id="MBB4081708.1"/>
    </source>
</evidence>
<organism evidence="1 2">
    <name type="scientific">Brevundimonas lenta</name>
    <dbReference type="NCBI Taxonomy" id="424796"/>
    <lineage>
        <taxon>Bacteria</taxon>
        <taxon>Pseudomonadati</taxon>
        <taxon>Pseudomonadota</taxon>
        <taxon>Alphaproteobacteria</taxon>
        <taxon>Caulobacterales</taxon>
        <taxon>Caulobacteraceae</taxon>
        <taxon>Brevundimonas</taxon>
    </lineage>
</organism>
<dbReference type="Proteomes" id="UP000529946">
    <property type="component" value="Unassembled WGS sequence"/>
</dbReference>
<evidence type="ECO:0000313" key="2">
    <source>
        <dbReference type="Proteomes" id="UP000529946"/>
    </source>
</evidence>